<dbReference type="Proteomes" id="UP001257277">
    <property type="component" value="Unassembled WGS sequence"/>
</dbReference>
<protein>
    <recommendedName>
        <fullName evidence="4">Lipoprotein</fullName>
    </recommendedName>
</protein>
<evidence type="ECO:0000313" key="3">
    <source>
        <dbReference type="Proteomes" id="UP001257277"/>
    </source>
</evidence>
<reference evidence="2 3" key="1">
    <citation type="submission" date="2023-09" db="EMBL/GenBank/DDBJ databases">
        <title>Novel taxa isolated from Blanes Bay.</title>
        <authorList>
            <person name="Rey-Velasco X."/>
            <person name="Lucena T."/>
        </authorList>
    </citation>
    <scope>NUCLEOTIDE SEQUENCE [LARGE SCALE GENOMIC DNA]</scope>
    <source>
        <strain evidence="2 3">S356</strain>
    </source>
</reference>
<dbReference type="RefSeq" id="WP_349241665.1">
    <property type="nucleotide sequence ID" value="NZ_JAVTTO010000003.1"/>
</dbReference>
<proteinExistence type="predicted"/>
<dbReference type="PROSITE" id="PS51257">
    <property type="entry name" value="PROKAR_LIPOPROTEIN"/>
    <property type="match status" value="1"/>
</dbReference>
<evidence type="ECO:0000313" key="2">
    <source>
        <dbReference type="EMBL" id="MDT7832405.1"/>
    </source>
</evidence>
<accession>A0ABU3LFB1</accession>
<evidence type="ECO:0000256" key="1">
    <source>
        <dbReference type="SAM" id="SignalP"/>
    </source>
</evidence>
<name>A0ABU3LFB1_9FLAO</name>
<keyword evidence="1" id="KW-0732">Signal</keyword>
<dbReference type="EMBL" id="JAVTTO010000003">
    <property type="protein sequence ID" value="MDT7832405.1"/>
    <property type="molecule type" value="Genomic_DNA"/>
</dbReference>
<gene>
    <name evidence="2" type="ORF">RQM59_08440</name>
</gene>
<comment type="caution">
    <text evidence="2">The sequence shown here is derived from an EMBL/GenBank/DDBJ whole genome shotgun (WGS) entry which is preliminary data.</text>
</comment>
<organism evidence="2 3">
    <name type="scientific">Asprobacillus argus</name>
    <dbReference type="NCBI Taxonomy" id="3076534"/>
    <lineage>
        <taxon>Bacteria</taxon>
        <taxon>Pseudomonadati</taxon>
        <taxon>Bacteroidota</taxon>
        <taxon>Flavobacteriia</taxon>
        <taxon>Flavobacteriales</taxon>
        <taxon>Flavobacteriaceae</taxon>
        <taxon>Asprobacillus</taxon>
    </lineage>
</organism>
<sequence>MRKATLAFSLSLCLFLTLSCTQNDAFLLEEQSLQEKNNFQDPSLVEKNAIDFDGIKNAVPTCTDAIVNLNFHPSNAITEDAIVLAWSYIKPSCNGICPPPGLIKYDIEVQVGSIGTYGAFWGTTYSFSHIESSAETELMHYASFEDIGGEPRLVRFRVKLDTCSEFSDWKSSSPKFK</sequence>
<evidence type="ECO:0008006" key="4">
    <source>
        <dbReference type="Google" id="ProtNLM"/>
    </source>
</evidence>
<keyword evidence="3" id="KW-1185">Reference proteome</keyword>
<feature type="chain" id="PRO_5045332634" description="Lipoprotein" evidence="1">
    <location>
        <begin position="26"/>
        <end position="177"/>
    </location>
</feature>
<feature type="signal peptide" evidence="1">
    <location>
        <begin position="1"/>
        <end position="25"/>
    </location>
</feature>